<feature type="region of interest" description="Disordered" evidence="4">
    <location>
        <begin position="223"/>
        <end position="274"/>
    </location>
</feature>
<dbReference type="AlphaFoldDB" id="A0AAF0XZT1"/>
<evidence type="ECO:0000259" key="7">
    <source>
        <dbReference type="PROSITE" id="PS50105"/>
    </source>
</evidence>
<feature type="compositionally biased region" description="Basic and acidic residues" evidence="4">
    <location>
        <begin position="223"/>
        <end position="234"/>
    </location>
</feature>
<feature type="region of interest" description="Disordered" evidence="4">
    <location>
        <begin position="279"/>
        <end position="298"/>
    </location>
</feature>
<evidence type="ECO:0000256" key="1">
    <source>
        <dbReference type="ARBA" id="ARBA00022443"/>
    </source>
</evidence>
<dbReference type="GO" id="GO:0005829">
    <property type="term" value="C:cytosol"/>
    <property type="evidence" value="ECO:0007669"/>
    <property type="project" value="GOC"/>
</dbReference>
<sequence length="1093" mass="114943">MAVFVTAIHTFVAEHGDELEFSAGEKIEVLEKDDAFGDGWWKGRNTKGEEGLFPATYISDDPEDAVAAAASADADDKHDGHADGPIPVPASPKNNDKQRIVTPEPEKPSITSSNGLLASPFAAVPDHSNDARGPTIRNSLLDVTGVPSSALPVSKGGHNVMGSTIGEVQEAIDTIATPKGVQLKDPQEKAVAAIAEKDEDDDEADGPIGIASDTRARLAEQAKLANEERDRQRESGPVADLIYSDESDDDEPVHHTHPIGGAHTLNGHSQSVTPTIVEHPDDAEISPPSTVKHSEPVVPTPVQLSDKALSSVVSAPAVEPSVVPDTTAVSKSADSTTTGSHFGIGAGALAAGAAATTGAAAFAASHLASTRGQDSPSSTLTTPHAPPPPVGEPPVVASPSTRTSSLHATNSPIIPPAPLGAAVPASYTPPPPEPAQLQPSAIPATPPVAAPIASTTSSAAATPKDGTVHRAPAKPPATWTVEEVVEWAKSKSFDQFVCDKFIEHDISGDVLLELDANLLKELDIPQFGKRVRIAQAITELRRPQSVASSSHPSPHPNNDHSSHTSSQGSRNYTAPPSSFAQPYATPPMSQSSDDTPHSAWSHGRKVSMTPTTQPIDEVRAIEPAVVQRVNVNGTNGNGPIVNGTPAAATNGHTQSRSTSSIPASPATGSSATLKDGLGLAKRESTGSLTHKRNKGSIDKTDRLSFFGRNRKPPPAGSGPLSPVGSDRSGSRLGFSHSKPATTTIAAAAPERRISSSTSGNAEPVGAALRQIGKPDKVGYLKKRGERYNTWKPRYFVLKGSHLYYLKSESEDRVKGHIDLKGHRIIVDESANPGNYGFRLVGPGNEKPHYFSSSDQGELRDWMKALMKATIARDYSVPVTSSCNIPTIPLAEAQALQPRPPSPAQRDAAQRANRRENVNQLTPRDASVLMSLDTTGSTRRATSGLMPTPSRPSRDTRRASTAERSAGRPSIGSYYPPEDEHQAELLTWVNKTLPPQYPRAAQFPNSFISGEVIFLLVKHLSGIEPKPPVPSSAFAPDPTGLPNVEGLFAMMDCVIDAGIDSAGVSLNDVRAGDATAITNLLDSVRGWARTKGVA</sequence>
<feature type="region of interest" description="Disordered" evidence="4">
    <location>
        <begin position="892"/>
        <end position="976"/>
    </location>
</feature>
<dbReference type="Gene3D" id="1.10.150.50">
    <property type="entry name" value="Transcription Factor, Ets-1"/>
    <property type="match status" value="1"/>
</dbReference>
<dbReference type="Proteomes" id="UP000827549">
    <property type="component" value="Chromosome 1"/>
</dbReference>
<feature type="compositionally biased region" description="Low complexity" evidence="4">
    <location>
        <begin position="367"/>
        <end position="383"/>
    </location>
</feature>
<feature type="compositionally biased region" description="Polar residues" evidence="4">
    <location>
        <begin position="567"/>
        <end position="580"/>
    </location>
</feature>
<dbReference type="PROSITE" id="PS50003">
    <property type="entry name" value="PH_DOMAIN"/>
    <property type="match status" value="1"/>
</dbReference>
<feature type="region of interest" description="Disordered" evidence="4">
    <location>
        <begin position="542"/>
        <end position="612"/>
    </location>
</feature>
<evidence type="ECO:0000256" key="4">
    <source>
        <dbReference type="SAM" id="MobiDB-lite"/>
    </source>
</evidence>
<dbReference type="GO" id="GO:0005769">
    <property type="term" value="C:early endosome"/>
    <property type="evidence" value="ECO:0007669"/>
    <property type="project" value="TreeGrafter"/>
</dbReference>
<name>A0AAF0XZT1_9TREE</name>
<dbReference type="SMART" id="SM00326">
    <property type="entry name" value="SH3"/>
    <property type="match status" value="1"/>
</dbReference>
<dbReference type="Pfam" id="PF00018">
    <property type="entry name" value="SH3_1"/>
    <property type="match status" value="1"/>
</dbReference>
<reference evidence="8" key="1">
    <citation type="submission" date="2023-10" db="EMBL/GenBank/DDBJ databases">
        <authorList>
            <person name="Noh H."/>
        </authorList>
    </citation>
    <scope>NUCLEOTIDE SEQUENCE</scope>
    <source>
        <strain evidence="8">DUCC4014</strain>
    </source>
</reference>
<dbReference type="GO" id="GO:0001881">
    <property type="term" value="P:receptor recycling"/>
    <property type="evidence" value="ECO:0007669"/>
    <property type="project" value="TreeGrafter"/>
</dbReference>
<feature type="domain" description="PH" evidence="6">
    <location>
        <begin position="773"/>
        <end position="870"/>
    </location>
</feature>
<keyword evidence="1 3" id="KW-0728">SH3 domain</keyword>
<feature type="domain" description="SAM" evidence="7">
    <location>
        <begin position="479"/>
        <end position="543"/>
    </location>
</feature>
<evidence type="ECO:0000256" key="2">
    <source>
        <dbReference type="ARBA" id="ARBA00022553"/>
    </source>
</evidence>
<dbReference type="InterPro" id="IPR011993">
    <property type="entry name" value="PH-like_dom_sf"/>
</dbReference>
<dbReference type="InterPro" id="IPR013761">
    <property type="entry name" value="SAM/pointed_sf"/>
</dbReference>
<evidence type="ECO:0000313" key="9">
    <source>
        <dbReference type="Proteomes" id="UP000827549"/>
    </source>
</evidence>
<dbReference type="InterPro" id="IPR045188">
    <property type="entry name" value="Boi1/Boi2-like"/>
</dbReference>
<gene>
    <name evidence="8" type="primary">pob1</name>
    <name evidence="8" type="ORF">LOC62_01G000618</name>
</gene>
<evidence type="ECO:0000313" key="8">
    <source>
        <dbReference type="EMBL" id="WOO77017.1"/>
    </source>
</evidence>
<dbReference type="CDD" id="cd00174">
    <property type="entry name" value="SH3"/>
    <property type="match status" value="1"/>
</dbReference>
<dbReference type="GO" id="GO:0007032">
    <property type="term" value="P:endosome organization"/>
    <property type="evidence" value="ECO:0007669"/>
    <property type="project" value="TreeGrafter"/>
</dbReference>
<dbReference type="SUPFAM" id="SSF50729">
    <property type="entry name" value="PH domain-like"/>
    <property type="match status" value="1"/>
</dbReference>
<dbReference type="CDD" id="cd09535">
    <property type="entry name" value="SAM_BOI-like_fungal"/>
    <property type="match status" value="1"/>
</dbReference>
<dbReference type="PRINTS" id="PR00452">
    <property type="entry name" value="SH3DOMAIN"/>
</dbReference>
<dbReference type="InterPro" id="IPR001849">
    <property type="entry name" value="PH_domain"/>
</dbReference>
<feature type="compositionally biased region" description="Polar residues" evidence="4">
    <location>
        <begin position="931"/>
        <end position="940"/>
    </location>
</feature>
<dbReference type="PANTHER" id="PTHR22902">
    <property type="entry name" value="SESQUIPEDALIAN"/>
    <property type="match status" value="1"/>
</dbReference>
<dbReference type="InterPro" id="IPR001660">
    <property type="entry name" value="SAM"/>
</dbReference>
<dbReference type="GO" id="GO:0042147">
    <property type="term" value="P:retrograde transport, endosome to Golgi"/>
    <property type="evidence" value="ECO:0007669"/>
    <property type="project" value="TreeGrafter"/>
</dbReference>
<dbReference type="GO" id="GO:0055037">
    <property type="term" value="C:recycling endosome"/>
    <property type="evidence" value="ECO:0007669"/>
    <property type="project" value="TreeGrafter"/>
</dbReference>
<dbReference type="GeneID" id="87803876"/>
<dbReference type="CDD" id="cd13316">
    <property type="entry name" value="PH_Boi"/>
    <property type="match status" value="1"/>
</dbReference>
<feature type="region of interest" description="Disordered" evidence="4">
    <location>
        <begin position="367"/>
        <end position="477"/>
    </location>
</feature>
<proteinExistence type="predicted"/>
<dbReference type="Gene3D" id="2.30.29.30">
    <property type="entry name" value="Pleckstrin-homology domain (PH domain)/Phosphotyrosine-binding domain (PTB)"/>
    <property type="match status" value="1"/>
</dbReference>
<dbReference type="GO" id="GO:0005802">
    <property type="term" value="C:trans-Golgi network"/>
    <property type="evidence" value="ECO:0007669"/>
    <property type="project" value="TreeGrafter"/>
</dbReference>
<dbReference type="PANTHER" id="PTHR22902:SF27">
    <property type="entry name" value="PLECKSTRIN HOMOLOGY DOMAIN-CONTAINING FAMILY A MEMBER 3"/>
    <property type="match status" value="1"/>
</dbReference>
<keyword evidence="2" id="KW-0597">Phosphoprotein</keyword>
<dbReference type="RefSeq" id="XP_062623049.1">
    <property type="nucleotide sequence ID" value="XM_062767065.1"/>
</dbReference>
<dbReference type="EMBL" id="CP086714">
    <property type="protein sequence ID" value="WOO77017.1"/>
    <property type="molecule type" value="Genomic_DNA"/>
</dbReference>
<protein>
    <submittedName>
        <fullName evidence="8">Protein pob1</fullName>
    </submittedName>
</protein>
<evidence type="ECO:0000259" key="6">
    <source>
        <dbReference type="PROSITE" id="PS50003"/>
    </source>
</evidence>
<dbReference type="PROSITE" id="PS50105">
    <property type="entry name" value="SAM_DOMAIN"/>
    <property type="match status" value="1"/>
</dbReference>
<feature type="region of interest" description="Disordered" evidence="4">
    <location>
        <begin position="66"/>
        <end position="132"/>
    </location>
</feature>
<feature type="compositionally biased region" description="Basic and acidic residues" evidence="4">
    <location>
        <begin position="94"/>
        <end position="107"/>
    </location>
</feature>
<feature type="compositionally biased region" description="Low complexity" evidence="4">
    <location>
        <begin position="450"/>
        <end position="463"/>
    </location>
</feature>
<dbReference type="Gene3D" id="2.30.30.40">
    <property type="entry name" value="SH3 Domains"/>
    <property type="match status" value="1"/>
</dbReference>
<evidence type="ECO:0000259" key="5">
    <source>
        <dbReference type="PROSITE" id="PS50002"/>
    </source>
</evidence>
<feature type="compositionally biased region" description="Polar residues" evidence="4">
    <location>
        <begin position="650"/>
        <end position="672"/>
    </location>
</feature>
<organism evidence="8 9">
    <name type="scientific">Vanrija pseudolonga</name>
    <dbReference type="NCBI Taxonomy" id="143232"/>
    <lineage>
        <taxon>Eukaryota</taxon>
        <taxon>Fungi</taxon>
        <taxon>Dikarya</taxon>
        <taxon>Basidiomycota</taxon>
        <taxon>Agaricomycotina</taxon>
        <taxon>Tremellomycetes</taxon>
        <taxon>Trichosporonales</taxon>
        <taxon>Trichosporonaceae</taxon>
        <taxon>Vanrija</taxon>
    </lineage>
</organism>
<feature type="compositionally biased region" description="Polar residues" evidence="4">
    <location>
        <begin position="401"/>
        <end position="412"/>
    </location>
</feature>
<dbReference type="SMART" id="SM00454">
    <property type="entry name" value="SAM"/>
    <property type="match status" value="1"/>
</dbReference>
<dbReference type="InterPro" id="IPR036028">
    <property type="entry name" value="SH3-like_dom_sf"/>
</dbReference>
<dbReference type="Pfam" id="PF00169">
    <property type="entry name" value="PH"/>
    <property type="match status" value="1"/>
</dbReference>
<dbReference type="SUPFAM" id="SSF47769">
    <property type="entry name" value="SAM/Pointed domain"/>
    <property type="match status" value="1"/>
</dbReference>
<feature type="domain" description="SH3" evidence="5">
    <location>
        <begin position="1"/>
        <end position="63"/>
    </location>
</feature>
<feature type="compositionally biased region" description="Low complexity" evidence="4">
    <location>
        <begin position="543"/>
        <end position="552"/>
    </location>
</feature>
<dbReference type="SMART" id="SM00233">
    <property type="entry name" value="PH"/>
    <property type="match status" value="1"/>
</dbReference>
<dbReference type="SUPFAM" id="SSF50044">
    <property type="entry name" value="SH3-domain"/>
    <property type="match status" value="1"/>
</dbReference>
<evidence type="ECO:0000256" key="3">
    <source>
        <dbReference type="PROSITE-ProRule" id="PRU00192"/>
    </source>
</evidence>
<keyword evidence="9" id="KW-1185">Reference proteome</keyword>
<dbReference type="InterPro" id="IPR001452">
    <property type="entry name" value="SH3_domain"/>
</dbReference>
<dbReference type="Pfam" id="PF07647">
    <property type="entry name" value="SAM_2"/>
    <property type="match status" value="1"/>
</dbReference>
<accession>A0AAF0XZT1</accession>
<dbReference type="PROSITE" id="PS50002">
    <property type="entry name" value="SH3"/>
    <property type="match status" value="1"/>
</dbReference>
<feature type="compositionally biased region" description="Basic and acidic residues" evidence="4">
    <location>
        <begin position="951"/>
        <end position="960"/>
    </location>
</feature>
<feature type="region of interest" description="Disordered" evidence="4">
    <location>
        <begin position="632"/>
        <end position="769"/>
    </location>
</feature>